<proteinExistence type="predicted"/>
<dbReference type="EMBL" id="AP014633">
    <property type="protein sequence ID" value="BAP54928.1"/>
    <property type="molecule type" value="Genomic_DNA"/>
</dbReference>
<organism evidence="2 3">
    <name type="scientific">Thioploca ingrica</name>
    <dbReference type="NCBI Taxonomy" id="40754"/>
    <lineage>
        <taxon>Bacteria</taxon>
        <taxon>Pseudomonadati</taxon>
        <taxon>Pseudomonadota</taxon>
        <taxon>Gammaproteobacteria</taxon>
        <taxon>Thiotrichales</taxon>
        <taxon>Thiotrichaceae</taxon>
        <taxon>Thioploca</taxon>
    </lineage>
</organism>
<keyword evidence="1" id="KW-0812">Transmembrane</keyword>
<accession>A0A090ABF6</accession>
<evidence type="ECO:0000313" key="3">
    <source>
        <dbReference type="Proteomes" id="UP000031623"/>
    </source>
</evidence>
<dbReference type="STRING" id="40754.THII_0631"/>
<protein>
    <submittedName>
        <fullName evidence="2">Uncharacterized protein</fullName>
    </submittedName>
</protein>
<feature type="transmembrane region" description="Helical" evidence="1">
    <location>
        <begin position="80"/>
        <end position="100"/>
    </location>
</feature>
<name>A0A090ABF6_9GAMM</name>
<dbReference type="KEGG" id="tig:THII_0631"/>
<keyword evidence="1" id="KW-1133">Transmembrane helix</keyword>
<dbReference type="HOGENOM" id="CLU_1414593_0_0_6"/>
<dbReference type="Proteomes" id="UP000031623">
    <property type="component" value="Chromosome"/>
</dbReference>
<sequence length="192" mass="20885">MRKVVLIPVSSLAGAPQHHLLELIVEPAELSINAQPKFHYLQGHGLKSAIKVAEKVIVQLKSKITFWPSRAPLLYLANPLLGLSNALGAALGIVMSLLMYNGACRCNRLIAMGKLNSVTATVEAATDLTDELTSAIALGYQNKLLRFIIPRLANEDVTVVKRHAELICLLRTLNIRVFPVQTLREAIAACSS</sequence>
<gene>
    <name evidence="2" type="ORF">THII_0631</name>
</gene>
<keyword evidence="3" id="KW-1185">Reference proteome</keyword>
<evidence type="ECO:0000256" key="1">
    <source>
        <dbReference type="SAM" id="Phobius"/>
    </source>
</evidence>
<keyword evidence="1" id="KW-0472">Membrane</keyword>
<dbReference type="AlphaFoldDB" id="A0A090ABF6"/>
<reference evidence="2" key="1">
    <citation type="journal article" date="2014" name="ISME J.">
        <title>Ecophysiology of Thioploca ingrica as revealed by the complete genome sequence supplemented with proteomic evidence.</title>
        <authorList>
            <person name="Kojima H."/>
            <person name="Ogura Y."/>
            <person name="Yamamoto N."/>
            <person name="Togashi T."/>
            <person name="Mori H."/>
            <person name="Watanabe T."/>
            <person name="Nemoto F."/>
            <person name="Kurokawa K."/>
            <person name="Hayashi T."/>
            <person name="Fukui M."/>
        </authorList>
    </citation>
    <scope>NUCLEOTIDE SEQUENCE [LARGE SCALE GENOMIC DNA]</scope>
</reference>
<evidence type="ECO:0000313" key="2">
    <source>
        <dbReference type="EMBL" id="BAP54928.1"/>
    </source>
</evidence>